<reference evidence="2" key="1">
    <citation type="submission" date="2021-01" db="EMBL/GenBank/DDBJ databases">
        <authorList>
            <person name="Corre E."/>
            <person name="Pelletier E."/>
            <person name="Niang G."/>
            <person name="Scheremetjew M."/>
            <person name="Finn R."/>
            <person name="Kale V."/>
            <person name="Holt S."/>
            <person name="Cochrane G."/>
            <person name="Meng A."/>
            <person name="Brown T."/>
            <person name="Cohen L."/>
        </authorList>
    </citation>
    <scope>NUCLEOTIDE SEQUENCE</scope>
</reference>
<dbReference type="AlphaFoldDB" id="A0A7S1F423"/>
<name>A0A7S1F423_NOCSC</name>
<sequence>MAQAVNLHQGVDPESGQVVHPRAQHLACPMVTVDFVDHAAHDALDDGARHDRACRRTKSLSKRKEQFERKQARAEADPQKRAFRRFASGTAVEQSVRNEEHQQIVSQAEIRRAAREVREQELFELQQLELLQAEADAAVAVVAAQEEEKALAKVHVGAAPFRAADDDLNCWVLV</sequence>
<evidence type="ECO:0000256" key="1">
    <source>
        <dbReference type="SAM" id="MobiDB-lite"/>
    </source>
</evidence>
<accession>A0A7S1F423</accession>
<evidence type="ECO:0000313" key="2">
    <source>
        <dbReference type="EMBL" id="CAD8841723.1"/>
    </source>
</evidence>
<organism evidence="2">
    <name type="scientific">Noctiluca scintillans</name>
    <name type="common">Sea sparkle</name>
    <name type="synonym">Red tide dinoflagellate</name>
    <dbReference type="NCBI Taxonomy" id="2966"/>
    <lineage>
        <taxon>Eukaryota</taxon>
        <taxon>Sar</taxon>
        <taxon>Alveolata</taxon>
        <taxon>Dinophyceae</taxon>
        <taxon>Noctilucales</taxon>
        <taxon>Noctilucaceae</taxon>
        <taxon>Noctiluca</taxon>
    </lineage>
</organism>
<gene>
    <name evidence="2" type="ORF">NSCI0253_LOCUS16071</name>
</gene>
<proteinExistence type="predicted"/>
<protein>
    <submittedName>
        <fullName evidence="2">Uncharacterized protein</fullName>
    </submittedName>
</protein>
<dbReference type="EMBL" id="HBFQ01022871">
    <property type="protein sequence ID" value="CAD8841723.1"/>
    <property type="molecule type" value="Transcribed_RNA"/>
</dbReference>
<feature type="compositionally biased region" description="Basic and acidic residues" evidence="1">
    <location>
        <begin position="62"/>
        <end position="79"/>
    </location>
</feature>
<feature type="region of interest" description="Disordered" evidence="1">
    <location>
        <begin position="58"/>
        <end position="79"/>
    </location>
</feature>